<feature type="domain" description="N-acetyltransferase" evidence="1">
    <location>
        <begin position="8"/>
        <end position="170"/>
    </location>
</feature>
<keyword evidence="3" id="KW-0808">Transferase</keyword>
<evidence type="ECO:0000259" key="1">
    <source>
        <dbReference type="PROSITE" id="PS51186"/>
    </source>
</evidence>
<evidence type="ECO:0000313" key="5">
    <source>
        <dbReference type="Proteomes" id="UP000279541"/>
    </source>
</evidence>
<dbReference type="PROSITE" id="PS51186">
    <property type="entry name" value="GNAT"/>
    <property type="match status" value="1"/>
</dbReference>
<dbReference type="Proteomes" id="UP000279541">
    <property type="component" value="Chromosome"/>
</dbReference>
<proteinExistence type="predicted"/>
<reference evidence="2 5" key="2">
    <citation type="submission" date="2018-11" db="EMBL/GenBank/DDBJ databases">
        <title>Proposal to divide the Flavobacteriaceae and reorganize its genera based on Amino Acid Identity values calculated from whole genome sequences.</title>
        <authorList>
            <person name="Nicholson A.C."/>
            <person name="Gulvik C.A."/>
            <person name="Whitney A.M."/>
            <person name="Humrighouse B.W."/>
            <person name="Bell M."/>
            <person name="Holmes B."/>
            <person name="Steigerwalt A.G."/>
            <person name="Villarma A."/>
            <person name="Sheth M."/>
            <person name="Batra D."/>
            <person name="Pryor J."/>
            <person name="Bernardet J.-F."/>
            <person name="Hugo C."/>
            <person name="Kampfer P."/>
            <person name="Newman J."/>
            <person name="McQuiston J.R."/>
        </authorList>
    </citation>
    <scope>NUCLEOTIDE SEQUENCE [LARGE SCALE GENOMIC DNA]</scope>
    <source>
        <strain evidence="2 5">DSM 16927</strain>
    </source>
</reference>
<dbReference type="Proteomes" id="UP000186106">
    <property type="component" value="Unassembled WGS sequence"/>
</dbReference>
<dbReference type="RefSeq" id="WP_076352459.1">
    <property type="nucleotide sequence ID" value="NZ_CP033926.1"/>
</dbReference>
<gene>
    <name evidence="2" type="ORF">EG359_08735</name>
    <name evidence="3" type="ORF">SAMN05421768_102393</name>
</gene>
<name>A0A1N7I356_9FLAO</name>
<dbReference type="InterPro" id="IPR051531">
    <property type="entry name" value="N-acetyltransferase"/>
</dbReference>
<keyword evidence="5" id="KW-1185">Reference proteome</keyword>
<dbReference type="OrthoDB" id="9788916at2"/>
<reference evidence="3 4" key="1">
    <citation type="submission" date="2017-01" db="EMBL/GenBank/DDBJ databases">
        <authorList>
            <person name="Mah S.A."/>
            <person name="Swanson W.J."/>
            <person name="Moy G.W."/>
            <person name="Vacquier V.D."/>
        </authorList>
    </citation>
    <scope>NUCLEOTIDE SEQUENCE [LARGE SCALE GENOMIC DNA]</scope>
    <source>
        <strain evidence="3 4">DSM 16927</strain>
    </source>
</reference>
<evidence type="ECO:0000313" key="2">
    <source>
        <dbReference type="EMBL" id="AZA99693.1"/>
    </source>
</evidence>
<protein>
    <submittedName>
        <fullName evidence="2 3">N-acetyltransferase</fullName>
    </submittedName>
</protein>
<evidence type="ECO:0000313" key="4">
    <source>
        <dbReference type="Proteomes" id="UP000186106"/>
    </source>
</evidence>
<dbReference type="KEGG" id="cjt:EG359_08735"/>
<sequence length="179" mass="20459">MKIETKRLILRKLEDNDAERMFLMDSNPEVMKYLETPVTLVEQSQNGIRMIQKQYVENGVGRLAVVEKESGLMIGWCGLKLLKKPINGHVETLDLGYRFIPEFWGKGYAWEAAVATLEYGFNDLNAETIYAYADAGNAGSNYILTKLGFENTGEFEDEGVMCFWYKLKREKYISGNAKD</sequence>
<dbReference type="AlphaFoldDB" id="A0A1N7I356"/>
<dbReference type="STRING" id="112234.SAMN05421768_102393"/>
<dbReference type="SUPFAM" id="SSF55729">
    <property type="entry name" value="Acyl-CoA N-acyltransferases (Nat)"/>
    <property type="match status" value="1"/>
</dbReference>
<dbReference type="GO" id="GO:0016747">
    <property type="term" value="F:acyltransferase activity, transferring groups other than amino-acyl groups"/>
    <property type="evidence" value="ECO:0007669"/>
    <property type="project" value="InterPro"/>
</dbReference>
<dbReference type="PANTHER" id="PTHR43792">
    <property type="entry name" value="GNAT FAMILY, PUTATIVE (AFU_ORTHOLOGUE AFUA_3G00765)-RELATED-RELATED"/>
    <property type="match status" value="1"/>
</dbReference>
<accession>A0A1N7I356</accession>
<dbReference type="EMBL" id="CP033926">
    <property type="protein sequence ID" value="AZA99693.1"/>
    <property type="molecule type" value="Genomic_DNA"/>
</dbReference>
<dbReference type="EMBL" id="FTNZ01000002">
    <property type="protein sequence ID" value="SIS31476.1"/>
    <property type="molecule type" value="Genomic_DNA"/>
</dbReference>
<dbReference type="PANTHER" id="PTHR43792:SF16">
    <property type="entry name" value="N-ACETYLTRANSFERASE DOMAIN-CONTAINING PROTEIN"/>
    <property type="match status" value="1"/>
</dbReference>
<organism evidence="3 4">
    <name type="scientific">Chryseobacterium joostei</name>
    <dbReference type="NCBI Taxonomy" id="112234"/>
    <lineage>
        <taxon>Bacteria</taxon>
        <taxon>Pseudomonadati</taxon>
        <taxon>Bacteroidota</taxon>
        <taxon>Flavobacteriia</taxon>
        <taxon>Flavobacteriales</taxon>
        <taxon>Weeksellaceae</taxon>
        <taxon>Chryseobacterium group</taxon>
        <taxon>Chryseobacterium</taxon>
    </lineage>
</organism>
<dbReference type="InterPro" id="IPR016181">
    <property type="entry name" value="Acyl_CoA_acyltransferase"/>
</dbReference>
<dbReference type="InterPro" id="IPR000182">
    <property type="entry name" value="GNAT_dom"/>
</dbReference>
<dbReference type="Pfam" id="PF13302">
    <property type="entry name" value="Acetyltransf_3"/>
    <property type="match status" value="1"/>
</dbReference>
<dbReference type="Gene3D" id="3.40.630.30">
    <property type="match status" value="1"/>
</dbReference>
<evidence type="ECO:0000313" key="3">
    <source>
        <dbReference type="EMBL" id="SIS31476.1"/>
    </source>
</evidence>